<proteinExistence type="predicted"/>
<dbReference type="Pfam" id="PF01565">
    <property type="entry name" value="FAD_binding_4"/>
    <property type="match status" value="1"/>
</dbReference>
<dbReference type="InterPro" id="IPR016171">
    <property type="entry name" value="Vanillyl_alc_oxidase_C-sub2"/>
</dbReference>
<dbReference type="GO" id="GO:0003885">
    <property type="term" value="F:D-arabinono-1,4-lactone oxidase activity"/>
    <property type="evidence" value="ECO:0007669"/>
    <property type="project" value="InterPro"/>
</dbReference>
<dbReference type="Proteomes" id="UP000198921">
    <property type="component" value="Unassembled WGS sequence"/>
</dbReference>
<organism evidence="3 4">
    <name type="scientific">Geodermatophilus africanus</name>
    <dbReference type="NCBI Taxonomy" id="1137993"/>
    <lineage>
        <taxon>Bacteria</taxon>
        <taxon>Bacillati</taxon>
        <taxon>Actinomycetota</taxon>
        <taxon>Actinomycetes</taxon>
        <taxon>Geodermatophilales</taxon>
        <taxon>Geodermatophilaceae</taxon>
        <taxon>Geodermatophilus</taxon>
    </lineage>
</organism>
<keyword evidence="1" id="KW-0560">Oxidoreductase</keyword>
<dbReference type="OrthoDB" id="143770at2"/>
<dbReference type="InterPro" id="IPR016166">
    <property type="entry name" value="FAD-bd_PCMH"/>
</dbReference>
<dbReference type="EMBL" id="FNOT01000003">
    <property type="protein sequence ID" value="SDX76385.1"/>
    <property type="molecule type" value="Genomic_DNA"/>
</dbReference>
<evidence type="ECO:0000259" key="2">
    <source>
        <dbReference type="PROSITE" id="PS51387"/>
    </source>
</evidence>
<feature type="domain" description="FAD-binding PCMH-type" evidence="2">
    <location>
        <begin position="17"/>
        <end position="187"/>
    </location>
</feature>
<dbReference type="Pfam" id="PF04030">
    <property type="entry name" value="ALO"/>
    <property type="match status" value="1"/>
</dbReference>
<name>A0A1H3ECK2_9ACTN</name>
<dbReference type="Gene3D" id="1.10.45.10">
    <property type="entry name" value="Vanillyl-alcohol Oxidase, Chain A, domain 4"/>
    <property type="match status" value="1"/>
</dbReference>
<sequence>MAPVTSTRRLLAGWGQTSPTVAEFVAATSESDVRATVEDAGPRGVLARGLGRSYGDSAQNGGGTVLDMTGLSRILSIDATTGEVTAEAGVSLDTLVRVLLPLGLFVPVLPGTRQVTLGGAIAADIHGKNHHVEGSFGNHVAAMDLLLADGSVRSLTPQTEPELFWATVGGMGLTGVVLRATLVAKPVESAYFLVDTERTRDLDDLMARLQANDDEYTYSVAWIDLVARGASTGRAVLTRGWSARADQLPRRLRSRPLHFAPRTRLTAPALFPSGLLNKATIAAFNEAFYRRAPREERGAVQGIGQFFHPLDAVANWNRVYGPRGFLQYQFVMPFGAEDAMRTAVERLSAAGTASFLAVLKRFGPGNPGLLSFPTPGWTLALDIPVTPELGRLLDDLDDLVLSAGGRLYLAKDSRTTAEALHRMYPRIDEWRRVRDRVDPHRVFTSDQAKRLSL</sequence>
<dbReference type="RefSeq" id="WP_091152410.1">
    <property type="nucleotide sequence ID" value="NZ_FNOT01000003.1"/>
</dbReference>
<dbReference type="SUPFAM" id="SSF56176">
    <property type="entry name" value="FAD-binding/transporter-associated domain-like"/>
    <property type="match status" value="1"/>
</dbReference>
<dbReference type="Gene3D" id="3.30.465.10">
    <property type="match status" value="1"/>
</dbReference>
<accession>A0A1H3ECK2</accession>
<keyword evidence="4" id="KW-1185">Reference proteome</keyword>
<dbReference type="PROSITE" id="PS51387">
    <property type="entry name" value="FAD_PCMH"/>
    <property type="match status" value="1"/>
</dbReference>
<dbReference type="GO" id="GO:0071949">
    <property type="term" value="F:FAD binding"/>
    <property type="evidence" value="ECO:0007669"/>
    <property type="project" value="InterPro"/>
</dbReference>
<dbReference type="AlphaFoldDB" id="A0A1H3ECK2"/>
<dbReference type="GO" id="GO:0016020">
    <property type="term" value="C:membrane"/>
    <property type="evidence" value="ECO:0007669"/>
    <property type="project" value="InterPro"/>
</dbReference>
<protein>
    <submittedName>
        <fullName evidence="3">Decaprenylphospho-beta-D-ribofuranose 2-oxidase</fullName>
    </submittedName>
</protein>
<dbReference type="STRING" id="1137993.SAMN05660209_01140"/>
<dbReference type="InterPro" id="IPR006094">
    <property type="entry name" value="Oxid_FAD_bind_N"/>
</dbReference>
<evidence type="ECO:0000256" key="1">
    <source>
        <dbReference type="ARBA" id="ARBA00023002"/>
    </source>
</evidence>
<evidence type="ECO:0000313" key="3">
    <source>
        <dbReference type="EMBL" id="SDX76385.1"/>
    </source>
</evidence>
<gene>
    <name evidence="3" type="ORF">SAMN05660209_01140</name>
</gene>
<reference evidence="4" key="1">
    <citation type="submission" date="2016-10" db="EMBL/GenBank/DDBJ databases">
        <authorList>
            <person name="Varghese N."/>
            <person name="Submissions S."/>
        </authorList>
    </citation>
    <scope>NUCLEOTIDE SEQUENCE [LARGE SCALE GENOMIC DNA]</scope>
    <source>
        <strain evidence="4">DSM 45422</strain>
    </source>
</reference>
<dbReference type="InterPro" id="IPR010031">
    <property type="entry name" value="FAD_lactone_oxidase-like"/>
</dbReference>
<dbReference type="PANTHER" id="PTHR43762">
    <property type="entry name" value="L-GULONOLACTONE OXIDASE"/>
    <property type="match status" value="1"/>
</dbReference>
<dbReference type="InterPro" id="IPR036318">
    <property type="entry name" value="FAD-bd_PCMH-like_sf"/>
</dbReference>
<evidence type="ECO:0000313" key="4">
    <source>
        <dbReference type="Proteomes" id="UP000198921"/>
    </source>
</evidence>
<dbReference type="PANTHER" id="PTHR43762:SF1">
    <property type="entry name" value="D-ARABINONO-1,4-LACTONE OXIDASE"/>
    <property type="match status" value="1"/>
</dbReference>
<dbReference type="InterPro" id="IPR016169">
    <property type="entry name" value="FAD-bd_PCMH_sub2"/>
</dbReference>
<dbReference type="InterPro" id="IPR007173">
    <property type="entry name" value="ALO_C"/>
</dbReference>